<evidence type="ECO:0000313" key="3">
    <source>
        <dbReference type="Proteomes" id="UP000748756"/>
    </source>
</evidence>
<gene>
    <name evidence="2" type="ORF">BG015_007124</name>
</gene>
<feature type="compositionally biased region" description="Low complexity" evidence="1">
    <location>
        <begin position="190"/>
        <end position="235"/>
    </location>
</feature>
<feature type="region of interest" description="Disordered" evidence="1">
    <location>
        <begin position="134"/>
        <end position="178"/>
    </location>
</feature>
<feature type="compositionally biased region" description="Low complexity" evidence="1">
    <location>
        <begin position="169"/>
        <end position="178"/>
    </location>
</feature>
<keyword evidence="3" id="KW-1185">Reference proteome</keyword>
<evidence type="ECO:0000256" key="1">
    <source>
        <dbReference type="SAM" id="MobiDB-lite"/>
    </source>
</evidence>
<sequence length="295" mass="30409">MYLLLSTTNLEDDDDEDLYDSESGIGGNGRRRFRNRDCSAVGGCGNALLPTALSVRSSMIDSSSAARSPSRSIDATRGKGYQTAAATMVPSPAVISTAATAVTTEWKKPDALATATADPSGIFLAEYSITPQACQSPESSCNSSRGSPAVATGKQRSPNRKNIGDFRRNNSLSSGLSHLAGGRRSLGLMFSDNSGNNNNRKNVSATTAAAAAARHSQQQQRQQQQPQPSSLSSVARRTEVPVAPPAAVPTTASGSDPAFNKAAGLATVLAVPPFAGDNGARVTQLAEAGPTTGPD</sequence>
<evidence type="ECO:0000313" key="2">
    <source>
        <dbReference type="EMBL" id="KAF9151056.1"/>
    </source>
</evidence>
<feature type="region of interest" description="Disordered" evidence="1">
    <location>
        <begin position="13"/>
        <end position="32"/>
    </location>
</feature>
<proteinExistence type="predicted"/>
<reference evidence="2" key="1">
    <citation type="journal article" date="2020" name="Fungal Divers.">
        <title>Resolving the Mortierellaceae phylogeny through synthesis of multi-gene phylogenetics and phylogenomics.</title>
        <authorList>
            <person name="Vandepol N."/>
            <person name="Liber J."/>
            <person name="Desiro A."/>
            <person name="Na H."/>
            <person name="Kennedy M."/>
            <person name="Barry K."/>
            <person name="Grigoriev I.V."/>
            <person name="Miller A.N."/>
            <person name="O'Donnell K."/>
            <person name="Stajich J.E."/>
            <person name="Bonito G."/>
        </authorList>
    </citation>
    <scope>NUCLEOTIDE SEQUENCE</scope>
    <source>
        <strain evidence="2">NRRL 6426</strain>
    </source>
</reference>
<organism evidence="2 3">
    <name type="scientific">Linnemannia schmuckeri</name>
    <dbReference type="NCBI Taxonomy" id="64567"/>
    <lineage>
        <taxon>Eukaryota</taxon>
        <taxon>Fungi</taxon>
        <taxon>Fungi incertae sedis</taxon>
        <taxon>Mucoromycota</taxon>
        <taxon>Mortierellomycotina</taxon>
        <taxon>Mortierellomycetes</taxon>
        <taxon>Mortierellales</taxon>
        <taxon>Mortierellaceae</taxon>
        <taxon>Linnemannia</taxon>
    </lineage>
</organism>
<feature type="region of interest" description="Disordered" evidence="1">
    <location>
        <begin position="274"/>
        <end position="295"/>
    </location>
</feature>
<dbReference type="AlphaFoldDB" id="A0A9P5S1N1"/>
<name>A0A9P5S1N1_9FUNG</name>
<protein>
    <submittedName>
        <fullName evidence="2">Uncharacterized protein</fullName>
    </submittedName>
</protein>
<accession>A0A9P5S1N1</accession>
<comment type="caution">
    <text evidence="2">The sequence shown here is derived from an EMBL/GenBank/DDBJ whole genome shotgun (WGS) entry which is preliminary data.</text>
</comment>
<dbReference type="EMBL" id="JAAAUQ010000356">
    <property type="protein sequence ID" value="KAF9151056.1"/>
    <property type="molecule type" value="Genomic_DNA"/>
</dbReference>
<dbReference type="Proteomes" id="UP000748756">
    <property type="component" value="Unassembled WGS sequence"/>
</dbReference>
<feature type="region of interest" description="Disordered" evidence="1">
    <location>
        <begin position="190"/>
        <end position="259"/>
    </location>
</feature>
<feature type="compositionally biased region" description="Polar residues" evidence="1">
    <location>
        <begin position="134"/>
        <end position="146"/>
    </location>
</feature>